<protein>
    <recommendedName>
        <fullName evidence="4">Dihydrolipoamide acetyltransferase component of pyruvate dehydrogenase complex</fullName>
        <ecNumber evidence="4">2.3.1.-</ecNumber>
    </recommendedName>
</protein>
<dbReference type="InterPro" id="IPR000089">
    <property type="entry name" value="Biotin_lipoyl"/>
</dbReference>
<keyword evidence="4" id="KW-0012">Acyltransferase</keyword>
<dbReference type="SUPFAM" id="SSF52777">
    <property type="entry name" value="CoA-dependent acyltransferases"/>
    <property type="match status" value="1"/>
</dbReference>
<name>A0A1H0U6S3_9HYPH</name>
<dbReference type="RefSeq" id="WP_090230622.1">
    <property type="nucleotide sequence ID" value="NZ_FNJC01000006.1"/>
</dbReference>
<sequence length="475" mass="50973">MPIQILLPALPPRTPPARLMRWRVSVGQQIAVGDIIADIDTGQATIEVESTVSGRIKRILVPENTWGMPPNVALALLDPDDSGVESSGEPTDEVWQPLDAPRRSATKPQNQQTRTPSPEPKRQAAPQREQRATQPPQDTHSRCSKHLASPRARSLAKTYAIDLDMVCGSGPGGRIVSRDVEAALKANQDTPSEKPAPKRRQVEHNKSPSANETAWEAEIRPSLASPAPSPPKVREIPSSPVTPHMATRATLLERAAQEIPCARLTIDCIVDGLPRLRRVHSGQSGDFATLPAATSPGVVFAKALGLALYDIPAANVTWTPKALLHHQTADVAFAVLIPELQVSPVIRNADTLTLDEIAETVIDLTQRAHTNNLEQAELEGAAAVILDLGAYGVRSFEPVVEPPRALSLSLGAKEHRPIVIDGQIRSASIINCTLTCDVRAIPIAVAAELLATIKALVEEPMSMLSPPIGTPLFSV</sequence>
<dbReference type="EC" id="2.3.1.-" evidence="4"/>
<dbReference type="Proteomes" id="UP000198795">
    <property type="component" value="Unassembled WGS sequence"/>
</dbReference>
<dbReference type="InterPro" id="IPR036625">
    <property type="entry name" value="E3-bd_dom_sf"/>
</dbReference>
<evidence type="ECO:0000256" key="3">
    <source>
        <dbReference type="ARBA" id="ARBA00022823"/>
    </source>
</evidence>
<proteinExistence type="inferred from homology"/>
<feature type="compositionally biased region" description="Polar residues" evidence="5">
    <location>
        <begin position="106"/>
        <end position="116"/>
    </location>
</feature>
<dbReference type="PANTHER" id="PTHR23151:SF90">
    <property type="entry name" value="DIHYDROLIPOYLLYSINE-RESIDUE ACETYLTRANSFERASE COMPONENT OF PYRUVATE DEHYDROGENASE COMPLEX, MITOCHONDRIAL-RELATED"/>
    <property type="match status" value="1"/>
</dbReference>
<accession>A0A1H0U6S3</accession>
<dbReference type="PROSITE" id="PS51826">
    <property type="entry name" value="PSBD"/>
    <property type="match status" value="1"/>
</dbReference>
<evidence type="ECO:0000256" key="5">
    <source>
        <dbReference type="SAM" id="MobiDB-lite"/>
    </source>
</evidence>
<keyword evidence="7" id="KW-0670">Pyruvate</keyword>
<reference evidence="7 8" key="1">
    <citation type="submission" date="2016-10" db="EMBL/GenBank/DDBJ databases">
        <authorList>
            <person name="Varghese N."/>
            <person name="Submissions S."/>
        </authorList>
    </citation>
    <scope>NUCLEOTIDE SEQUENCE [LARGE SCALE GENOMIC DNA]</scope>
    <source>
        <strain evidence="7 8">CGMCC 1.6497</strain>
    </source>
</reference>
<organism evidence="7 8">
    <name type="scientific">Filomicrobium insigne</name>
    <dbReference type="NCBI Taxonomy" id="418854"/>
    <lineage>
        <taxon>Bacteria</taxon>
        <taxon>Pseudomonadati</taxon>
        <taxon>Pseudomonadota</taxon>
        <taxon>Alphaproteobacteria</taxon>
        <taxon>Hyphomicrobiales</taxon>
        <taxon>Hyphomicrobiaceae</taxon>
        <taxon>Filomicrobium</taxon>
    </lineage>
</organism>
<dbReference type="InterPro" id="IPR045257">
    <property type="entry name" value="E2/Pdx1"/>
</dbReference>
<gene>
    <name evidence="7" type="ORF">SAMN04488061_3485</name>
</gene>
<dbReference type="EMBL" id="FNJC01000006">
    <property type="protein sequence ID" value="SDP61678.1"/>
    <property type="molecule type" value="Genomic_DNA"/>
</dbReference>
<feature type="domain" description="Peripheral subunit-binding (PSBD)" evidence="6">
    <location>
        <begin position="147"/>
        <end position="184"/>
    </location>
</feature>
<dbReference type="InterPro" id="IPR011053">
    <property type="entry name" value="Single_hybrid_motif"/>
</dbReference>
<dbReference type="Pfam" id="PF00198">
    <property type="entry name" value="2-oxoacid_dh"/>
    <property type="match status" value="1"/>
</dbReference>
<dbReference type="Gene3D" id="3.30.559.10">
    <property type="entry name" value="Chloramphenicol acetyltransferase-like domain"/>
    <property type="match status" value="1"/>
</dbReference>
<evidence type="ECO:0000313" key="8">
    <source>
        <dbReference type="Proteomes" id="UP000198795"/>
    </source>
</evidence>
<evidence type="ECO:0000259" key="6">
    <source>
        <dbReference type="PROSITE" id="PS51826"/>
    </source>
</evidence>
<dbReference type="CDD" id="cd06849">
    <property type="entry name" value="lipoyl_domain"/>
    <property type="match status" value="1"/>
</dbReference>
<evidence type="ECO:0000256" key="2">
    <source>
        <dbReference type="ARBA" id="ARBA00007317"/>
    </source>
</evidence>
<dbReference type="Gene3D" id="2.40.50.100">
    <property type="match status" value="1"/>
</dbReference>
<dbReference type="InterPro" id="IPR001078">
    <property type="entry name" value="2-oxoacid_DH_actylTfrase"/>
</dbReference>
<keyword evidence="8" id="KW-1185">Reference proteome</keyword>
<dbReference type="Gene3D" id="4.10.320.10">
    <property type="entry name" value="E3-binding domain"/>
    <property type="match status" value="1"/>
</dbReference>
<dbReference type="InterPro" id="IPR004167">
    <property type="entry name" value="PSBD"/>
</dbReference>
<evidence type="ECO:0000256" key="1">
    <source>
        <dbReference type="ARBA" id="ARBA00001938"/>
    </source>
</evidence>
<dbReference type="SUPFAM" id="SSF51230">
    <property type="entry name" value="Single hybrid motif"/>
    <property type="match status" value="1"/>
</dbReference>
<dbReference type="InterPro" id="IPR023213">
    <property type="entry name" value="CAT-like_dom_sf"/>
</dbReference>
<evidence type="ECO:0000313" key="7">
    <source>
        <dbReference type="EMBL" id="SDP61678.1"/>
    </source>
</evidence>
<dbReference type="Pfam" id="PF02817">
    <property type="entry name" value="E3_binding"/>
    <property type="match status" value="1"/>
</dbReference>
<keyword evidence="3 4" id="KW-0450">Lipoyl</keyword>
<keyword evidence="4" id="KW-0808">Transferase</keyword>
<comment type="caution">
    <text evidence="7">The sequence shown here is derived from an EMBL/GenBank/DDBJ whole genome shotgun (WGS) entry which is preliminary data.</text>
</comment>
<feature type="compositionally biased region" description="Basic and acidic residues" evidence="5">
    <location>
        <begin position="191"/>
        <end position="206"/>
    </location>
</feature>
<feature type="region of interest" description="Disordered" evidence="5">
    <location>
        <begin position="185"/>
        <end position="242"/>
    </location>
</feature>
<dbReference type="Pfam" id="PF00364">
    <property type="entry name" value="Biotin_lipoyl"/>
    <property type="match status" value="1"/>
</dbReference>
<dbReference type="SUPFAM" id="SSF47005">
    <property type="entry name" value="Peripheral subunit-binding domain of 2-oxo acid dehydrogenase complex"/>
    <property type="match status" value="1"/>
</dbReference>
<feature type="region of interest" description="Disordered" evidence="5">
    <location>
        <begin position="77"/>
        <end position="150"/>
    </location>
</feature>
<dbReference type="PANTHER" id="PTHR23151">
    <property type="entry name" value="DIHYDROLIPOAMIDE ACETYL/SUCCINYL-TRANSFERASE-RELATED"/>
    <property type="match status" value="1"/>
</dbReference>
<comment type="cofactor">
    <cofactor evidence="1 4">
        <name>(R)-lipoate</name>
        <dbReference type="ChEBI" id="CHEBI:83088"/>
    </cofactor>
</comment>
<comment type="similarity">
    <text evidence="2 4">Belongs to the 2-oxoacid dehydrogenase family.</text>
</comment>
<evidence type="ECO:0000256" key="4">
    <source>
        <dbReference type="RuleBase" id="RU003423"/>
    </source>
</evidence>